<evidence type="ECO:0000256" key="1">
    <source>
        <dbReference type="ARBA" id="ARBA00022741"/>
    </source>
</evidence>
<dbReference type="PANTHER" id="PTHR33359:SF1">
    <property type="entry name" value="MOLYBDOPTERIN SYNTHASE SULFUR CARRIER SUBUNIT"/>
    <property type="match status" value="1"/>
</dbReference>
<dbReference type="NCBIfam" id="TIGR01682">
    <property type="entry name" value="moaD"/>
    <property type="match status" value="1"/>
</dbReference>
<dbReference type="InterPro" id="IPR012675">
    <property type="entry name" value="Beta-grasp_dom_sf"/>
</dbReference>
<dbReference type="Proteomes" id="UP000255505">
    <property type="component" value="Plasmid II"/>
</dbReference>
<accession>A0A375IRD0</accession>
<dbReference type="Pfam" id="PF02597">
    <property type="entry name" value="ThiS"/>
    <property type="match status" value="1"/>
</dbReference>
<dbReference type="CDD" id="cd00754">
    <property type="entry name" value="Ubl_MoaD"/>
    <property type="match status" value="1"/>
</dbReference>
<dbReference type="RefSeq" id="WP_115665620.1">
    <property type="nucleotide sequence ID" value="NZ_LT991977.1"/>
</dbReference>
<name>A0A375IRD0_9BURK</name>
<evidence type="ECO:0000313" key="5">
    <source>
        <dbReference type="Proteomes" id="UP000255505"/>
    </source>
</evidence>
<dbReference type="Gene3D" id="3.10.20.30">
    <property type="match status" value="1"/>
</dbReference>
<evidence type="ECO:0000256" key="2">
    <source>
        <dbReference type="ARBA" id="ARBA00024200"/>
    </source>
</evidence>
<sequence>MKLHLKYFASIREAAGLGEETIDTPANVMTVMDLRVHLVGRGGSIGDALRDDRPVRFALNQAICTSQSRLRTGDEVAIFPPVTGG</sequence>
<protein>
    <recommendedName>
        <fullName evidence="3">Molybdopterin synthase sulfur carrier subunit</fullName>
    </recommendedName>
</protein>
<dbReference type="GO" id="GO:0000166">
    <property type="term" value="F:nucleotide binding"/>
    <property type="evidence" value="ECO:0007669"/>
    <property type="project" value="UniProtKB-KW"/>
</dbReference>
<proteinExistence type="inferred from homology"/>
<comment type="similarity">
    <text evidence="2">Belongs to the MoaD family.</text>
</comment>
<gene>
    <name evidence="4" type="ORF">CT19425_MP70172</name>
</gene>
<reference evidence="4 5" key="1">
    <citation type="submission" date="2018-01" db="EMBL/GenBank/DDBJ databases">
        <authorList>
            <person name="Gaut B.S."/>
            <person name="Morton B.R."/>
            <person name="Clegg M.T."/>
            <person name="Duvall M.R."/>
        </authorList>
    </citation>
    <scope>NUCLEOTIDE SEQUENCE [LARGE SCALE GENOMIC DNA]</scope>
    <source>
        <strain evidence="4">Cupriavidus taiwanensis LMG 19425</strain>
        <plasmid evidence="5">Plasmid ii</plasmid>
    </source>
</reference>
<dbReference type="GO" id="GO:0006777">
    <property type="term" value="P:Mo-molybdopterin cofactor biosynthetic process"/>
    <property type="evidence" value="ECO:0007669"/>
    <property type="project" value="InterPro"/>
</dbReference>
<dbReference type="InterPro" id="IPR016155">
    <property type="entry name" value="Mopterin_synth/thiamin_S_b"/>
</dbReference>
<dbReference type="SUPFAM" id="SSF54285">
    <property type="entry name" value="MoaD/ThiS"/>
    <property type="match status" value="1"/>
</dbReference>
<organism evidence="4 5">
    <name type="scientific">Cupriavidus taiwanensis</name>
    <dbReference type="NCBI Taxonomy" id="164546"/>
    <lineage>
        <taxon>Bacteria</taxon>
        <taxon>Pseudomonadati</taxon>
        <taxon>Pseudomonadota</taxon>
        <taxon>Betaproteobacteria</taxon>
        <taxon>Burkholderiales</taxon>
        <taxon>Burkholderiaceae</taxon>
        <taxon>Cupriavidus</taxon>
    </lineage>
</organism>
<dbReference type="GO" id="GO:1990133">
    <property type="term" value="C:molybdopterin adenylyltransferase complex"/>
    <property type="evidence" value="ECO:0007669"/>
    <property type="project" value="TreeGrafter"/>
</dbReference>
<geneLocation type="plasmid" evidence="4">
    <name>II</name>
</geneLocation>
<evidence type="ECO:0000256" key="3">
    <source>
        <dbReference type="ARBA" id="ARBA00024247"/>
    </source>
</evidence>
<dbReference type="PANTHER" id="PTHR33359">
    <property type="entry name" value="MOLYBDOPTERIN SYNTHASE SULFUR CARRIER SUBUNIT"/>
    <property type="match status" value="1"/>
</dbReference>
<keyword evidence="4" id="KW-0614">Plasmid</keyword>
<keyword evidence="1" id="KW-0547">Nucleotide-binding</keyword>
<dbReference type="InterPro" id="IPR044672">
    <property type="entry name" value="MOCS2A"/>
</dbReference>
<evidence type="ECO:0000313" key="4">
    <source>
        <dbReference type="EMBL" id="SPK76012.1"/>
    </source>
</evidence>
<dbReference type="EMBL" id="LT991977">
    <property type="protein sequence ID" value="SPK76012.1"/>
    <property type="molecule type" value="Genomic_DNA"/>
</dbReference>
<dbReference type="InterPro" id="IPR003749">
    <property type="entry name" value="ThiS/MoaD-like"/>
</dbReference>
<dbReference type="AlphaFoldDB" id="A0A375IRD0"/>